<evidence type="ECO:0000313" key="1">
    <source>
        <dbReference type="EMBL" id="KOM55599.1"/>
    </source>
</evidence>
<gene>
    <name evidence="1" type="ORF">LR48_Vigan10g149100</name>
</gene>
<organism evidence="1 2">
    <name type="scientific">Phaseolus angularis</name>
    <name type="common">Azuki bean</name>
    <name type="synonym">Vigna angularis</name>
    <dbReference type="NCBI Taxonomy" id="3914"/>
    <lineage>
        <taxon>Eukaryota</taxon>
        <taxon>Viridiplantae</taxon>
        <taxon>Streptophyta</taxon>
        <taxon>Embryophyta</taxon>
        <taxon>Tracheophyta</taxon>
        <taxon>Spermatophyta</taxon>
        <taxon>Magnoliopsida</taxon>
        <taxon>eudicotyledons</taxon>
        <taxon>Gunneridae</taxon>
        <taxon>Pentapetalae</taxon>
        <taxon>rosids</taxon>
        <taxon>fabids</taxon>
        <taxon>Fabales</taxon>
        <taxon>Fabaceae</taxon>
        <taxon>Papilionoideae</taxon>
        <taxon>50 kb inversion clade</taxon>
        <taxon>NPAAA clade</taxon>
        <taxon>indigoferoid/millettioid clade</taxon>
        <taxon>Phaseoleae</taxon>
        <taxon>Vigna</taxon>
    </lineage>
</organism>
<protein>
    <submittedName>
        <fullName evidence="1">Uncharacterized protein</fullName>
    </submittedName>
</protein>
<proteinExistence type="predicted"/>
<reference evidence="2" key="1">
    <citation type="journal article" date="2015" name="Proc. Natl. Acad. Sci. U.S.A.">
        <title>Genome sequencing of adzuki bean (Vigna angularis) provides insight into high starch and low fat accumulation and domestication.</title>
        <authorList>
            <person name="Yang K."/>
            <person name="Tian Z."/>
            <person name="Chen C."/>
            <person name="Luo L."/>
            <person name="Zhao B."/>
            <person name="Wang Z."/>
            <person name="Yu L."/>
            <person name="Li Y."/>
            <person name="Sun Y."/>
            <person name="Li W."/>
            <person name="Chen Y."/>
            <person name="Li Y."/>
            <person name="Zhang Y."/>
            <person name="Ai D."/>
            <person name="Zhao J."/>
            <person name="Shang C."/>
            <person name="Ma Y."/>
            <person name="Wu B."/>
            <person name="Wang M."/>
            <person name="Gao L."/>
            <person name="Sun D."/>
            <person name="Zhang P."/>
            <person name="Guo F."/>
            <person name="Wang W."/>
            <person name="Li Y."/>
            <person name="Wang J."/>
            <person name="Varshney R.K."/>
            <person name="Wang J."/>
            <person name="Ling H.Q."/>
            <person name="Wan P."/>
        </authorList>
    </citation>
    <scope>NUCLEOTIDE SEQUENCE</scope>
    <source>
        <strain evidence="2">cv. Jingnong 6</strain>
    </source>
</reference>
<dbReference type="EMBL" id="CM003380">
    <property type="protein sequence ID" value="KOM55599.1"/>
    <property type="molecule type" value="Genomic_DNA"/>
</dbReference>
<accession>A0A0L9VLJ2</accession>
<dbReference type="Gramene" id="KOM55599">
    <property type="protein sequence ID" value="KOM55599"/>
    <property type="gene ID" value="LR48_Vigan10g149100"/>
</dbReference>
<name>A0A0L9VLJ2_PHAAN</name>
<dbReference type="Proteomes" id="UP000053144">
    <property type="component" value="Chromosome 10"/>
</dbReference>
<evidence type="ECO:0000313" key="2">
    <source>
        <dbReference type="Proteomes" id="UP000053144"/>
    </source>
</evidence>
<sequence length="112" mass="13023">MACVIRHAYVAATRACPWKAPTLTHHFSHSIIRENKPSLSRSSFFQRVSSNNHFPHRSTITDPHVVVHKLCEQILDVGIVIMMLSRMCRWNDWMSLYVRFKFTVVGKSRKGK</sequence>
<dbReference type="AlphaFoldDB" id="A0A0L9VLJ2"/>